<dbReference type="AlphaFoldDB" id="A0A915KHC6"/>
<protein>
    <submittedName>
        <fullName evidence="2">Uncharacterized protein</fullName>
    </submittedName>
</protein>
<name>A0A915KHC6_ROMCU</name>
<keyword evidence="1" id="KW-1185">Reference proteome</keyword>
<evidence type="ECO:0000313" key="1">
    <source>
        <dbReference type="Proteomes" id="UP000887565"/>
    </source>
</evidence>
<dbReference type="WBParaSite" id="nRc.2.0.1.t37339-RA">
    <property type="protein sequence ID" value="nRc.2.0.1.t37339-RA"/>
    <property type="gene ID" value="nRc.2.0.1.g37339"/>
</dbReference>
<accession>A0A915KHC6</accession>
<dbReference type="Proteomes" id="UP000887565">
    <property type="component" value="Unplaced"/>
</dbReference>
<proteinExistence type="predicted"/>
<organism evidence="1 2">
    <name type="scientific">Romanomermis culicivorax</name>
    <name type="common">Nematode worm</name>
    <dbReference type="NCBI Taxonomy" id="13658"/>
    <lineage>
        <taxon>Eukaryota</taxon>
        <taxon>Metazoa</taxon>
        <taxon>Ecdysozoa</taxon>
        <taxon>Nematoda</taxon>
        <taxon>Enoplea</taxon>
        <taxon>Dorylaimia</taxon>
        <taxon>Mermithida</taxon>
        <taxon>Mermithoidea</taxon>
        <taxon>Mermithidae</taxon>
        <taxon>Romanomermis</taxon>
    </lineage>
</organism>
<reference evidence="2" key="1">
    <citation type="submission" date="2022-11" db="UniProtKB">
        <authorList>
            <consortium name="WormBaseParasite"/>
        </authorList>
    </citation>
    <scope>IDENTIFICATION</scope>
</reference>
<sequence length="76" mass="8132">MMSGGEGFKNEHPAVGEGELDVARIAGRCGISWHGHGKLEIFHIRGHNCLGIEADQCVATELWRGLGGQDHPQISG</sequence>
<evidence type="ECO:0000313" key="2">
    <source>
        <dbReference type="WBParaSite" id="nRc.2.0.1.t37339-RA"/>
    </source>
</evidence>